<accession>A0A9P8EYR9</accession>
<dbReference type="AlphaFoldDB" id="A0A9P8EYR9"/>
<name>A0A9P8EYR9_AURME</name>
<feature type="non-terminal residue" evidence="1">
    <location>
        <position position="175"/>
    </location>
</feature>
<dbReference type="Proteomes" id="UP000779574">
    <property type="component" value="Unassembled WGS sequence"/>
</dbReference>
<reference evidence="1" key="1">
    <citation type="journal article" date="2021" name="J Fungi (Basel)">
        <title>Virulence traits and population genomics of the black yeast Aureobasidium melanogenum.</title>
        <authorList>
            <person name="Cernosa A."/>
            <person name="Sun X."/>
            <person name="Gostincar C."/>
            <person name="Fang C."/>
            <person name="Gunde-Cimerman N."/>
            <person name="Song Z."/>
        </authorList>
    </citation>
    <scope>NUCLEOTIDE SEQUENCE</scope>
    <source>
        <strain evidence="1">EXF-9911</strain>
    </source>
</reference>
<proteinExistence type="predicted"/>
<reference evidence="1" key="2">
    <citation type="submission" date="2021-08" db="EMBL/GenBank/DDBJ databases">
        <authorList>
            <person name="Gostincar C."/>
            <person name="Sun X."/>
            <person name="Song Z."/>
            <person name="Gunde-Cimerman N."/>
        </authorList>
    </citation>
    <scope>NUCLEOTIDE SEQUENCE</scope>
    <source>
        <strain evidence="1">EXF-9911</strain>
    </source>
</reference>
<evidence type="ECO:0000313" key="2">
    <source>
        <dbReference type="Proteomes" id="UP000779574"/>
    </source>
</evidence>
<dbReference type="EMBL" id="JAHFXF010000001">
    <property type="protein sequence ID" value="KAG9701422.1"/>
    <property type="molecule type" value="Genomic_DNA"/>
</dbReference>
<protein>
    <submittedName>
        <fullName evidence="1">Uncharacterized protein</fullName>
    </submittedName>
</protein>
<comment type="caution">
    <text evidence="1">The sequence shown here is derived from an EMBL/GenBank/DDBJ whole genome shotgun (WGS) entry which is preliminary data.</text>
</comment>
<organism evidence="1 2">
    <name type="scientific">Aureobasidium melanogenum</name>
    <name type="common">Aureobasidium pullulans var. melanogenum</name>
    <dbReference type="NCBI Taxonomy" id="46634"/>
    <lineage>
        <taxon>Eukaryota</taxon>
        <taxon>Fungi</taxon>
        <taxon>Dikarya</taxon>
        <taxon>Ascomycota</taxon>
        <taxon>Pezizomycotina</taxon>
        <taxon>Dothideomycetes</taxon>
        <taxon>Dothideomycetidae</taxon>
        <taxon>Dothideales</taxon>
        <taxon>Saccotheciaceae</taxon>
        <taxon>Aureobasidium</taxon>
    </lineage>
</organism>
<evidence type="ECO:0000313" key="1">
    <source>
        <dbReference type="EMBL" id="KAG9701422.1"/>
    </source>
</evidence>
<gene>
    <name evidence="1" type="ORF">KCU76_g25</name>
</gene>
<sequence length="175" mass="20392">MSTIPHWCRIVMRLIYTTHFGVAILQHTFVNKLLNDQSRIANELYRLIRSHELHIGYLPTWCFHRRAAVNSVGHFGEPQTSFKLVIEVEDIFAGTVDHLLMLQYVNKPIAYMICGICGVQKQDACRAENRKPSENWVGMFTCFDIYLRALREQDCISRIGPNRDALEINTYDFRN</sequence>